<dbReference type="EMBL" id="HBIO01015827">
    <property type="protein sequence ID" value="CAE0467352.1"/>
    <property type="molecule type" value="Transcribed_RNA"/>
</dbReference>
<sequence>MSSFQIPEELSSHRNRNYSHGKLSTHITRNHGHGHGHGHVERGIFRATKELCRFVMTTIVVANATKCTASAASIITNYHKTAAARSSRKSADMNEINNMNMNMNNKSRARARSDMNLWHFRTFSTCGAGSDSSLFGDSATSSAIARRGGSSKTRKGLKVVKQTSLKKKKYTSKRNREDANLVEDPFNDPTYQPSIEELRAQLGPIGRLVANSVEVGVTTAGSYMSGGLFGYLIGGVSGVPALFKNSAETATSTATQNASANARGGLSEIQRRVGSWNSHAFARGKSWGEVSASFSGFHALTRAARGGVEDRWNGIVGSAFAGAYLSRKGGPQAMLQGAYSYAGFTYVLDVVFAKGAGKKGGDMDDIDGEFAFTDTPVDDRGY</sequence>
<evidence type="ECO:0000256" key="7">
    <source>
        <dbReference type="ARBA" id="ARBA00023136"/>
    </source>
</evidence>
<dbReference type="InterPro" id="IPR039175">
    <property type="entry name" value="TIM22"/>
</dbReference>
<keyword evidence="6 8" id="KW-0496">Mitochondrion</keyword>
<dbReference type="GO" id="GO:0045039">
    <property type="term" value="P:protein insertion into mitochondrial inner membrane"/>
    <property type="evidence" value="ECO:0007669"/>
    <property type="project" value="UniProtKB-UniRule"/>
</dbReference>
<evidence type="ECO:0000256" key="1">
    <source>
        <dbReference type="ARBA" id="ARBA00004448"/>
    </source>
</evidence>
<dbReference type="Pfam" id="PF02466">
    <property type="entry name" value="Tim17"/>
    <property type="match status" value="1"/>
</dbReference>
<keyword evidence="5" id="KW-1133">Transmembrane helix</keyword>
<comment type="subcellular location">
    <subcellularLocation>
        <location evidence="1 8">Mitochondrion inner membrane</location>
        <topology evidence="1 8">Multi-pass membrane protein</topology>
    </subcellularLocation>
</comment>
<name>A0A7S3VA10_9STRA</name>
<dbReference type="GO" id="GO:0008320">
    <property type="term" value="F:protein transmembrane transporter activity"/>
    <property type="evidence" value="ECO:0007669"/>
    <property type="project" value="UniProtKB-UniRule"/>
</dbReference>
<comment type="similarity">
    <text evidence="2 8">Belongs to the Tim17/Tim22/Tim23 family.</text>
</comment>
<organism evidence="10">
    <name type="scientific">Chaetoceros debilis</name>
    <dbReference type="NCBI Taxonomy" id="122233"/>
    <lineage>
        <taxon>Eukaryota</taxon>
        <taxon>Sar</taxon>
        <taxon>Stramenopiles</taxon>
        <taxon>Ochrophyta</taxon>
        <taxon>Bacillariophyta</taxon>
        <taxon>Coscinodiscophyceae</taxon>
        <taxon>Chaetocerotophycidae</taxon>
        <taxon>Chaetocerotales</taxon>
        <taxon>Chaetocerotaceae</taxon>
        <taxon>Chaetoceros</taxon>
    </lineage>
</organism>
<feature type="region of interest" description="Disordered" evidence="9">
    <location>
        <begin position="1"/>
        <end position="39"/>
    </location>
</feature>
<keyword evidence="8" id="KW-0811">Translocation</keyword>
<evidence type="ECO:0000256" key="2">
    <source>
        <dbReference type="ARBA" id="ARBA00008444"/>
    </source>
</evidence>
<comment type="function">
    <text evidence="8">Essential core component of the TIM22 complex, a complex that mediates the import and insertion of multi-pass transmembrane proteins into the mitochondrial inner membrane. In the TIM22 complex, it constitutes the voltage-activated and signal-gated channel. Forms a twin-pore translocase that uses the membrane potential as external driving force in 2 voltage-dependent steps.</text>
</comment>
<reference evidence="10" key="1">
    <citation type="submission" date="2021-01" db="EMBL/GenBank/DDBJ databases">
        <authorList>
            <person name="Corre E."/>
            <person name="Pelletier E."/>
            <person name="Niang G."/>
            <person name="Scheremetjew M."/>
            <person name="Finn R."/>
            <person name="Kale V."/>
            <person name="Holt S."/>
            <person name="Cochrane G."/>
            <person name="Meng A."/>
            <person name="Brown T."/>
            <person name="Cohen L."/>
        </authorList>
    </citation>
    <scope>NUCLEOTIDE SEQUENCE</scope>
    <source>
        <strain evidence="10">MM31A-1</strain>
    </source>
</reference>
<evidence type="ECO:0000256" key="3">
    <source>
        <dbReference type="ARBA" id="ARBA00022692"/>
    </source>
</evidence>
<proteinExistence type="inferred from homology"/>
<keyword evidence="4 8" id="KW-0999">Mitochondrion inner membrane</keyword>
<evidence type="ECO:0000256" key="6">
    <source>
        <dbReference type="ARBA" id="ARBA00023128"/>
    </source>
</evidence>
<evidence type="ECO:0000256" key="8">
    <source>
        <dbReference type="RuleBase" id="RU367038"/>
    </source>
</evidence>
<keyword evidence="8" id="KW-0653">Protein transport</keyword>
<keyword evidence="3" id="KW-0812">Transmembrane</keyword>
<dbReference type="PANTHER" id="PTHR14110">
    <property type="entry name" value="MITOCHONDRIAL IMPORT INNER MEMBRANE TRANSLOCASE SUBUNIT TIM22"/>
    <property type="match status" value="1"/>
</dbReference>
<gene>
    <name evidence="10" type="ORF">CDEB00056_LOCUS12204</name>
</gene>
<feature type="compositionally biased region" description="Basic residues" evidence="9">
    <location>
        <begin position="28"/>
        <end position="37"/>
    </location>
</feature>
<dbReference type="GO" id="GO:0030943">
    <property type="term" value="F:mitochondrion targeting sequence binding"/>
    <property type="evidence" value="ECO:0007669"/>
    <property type="project" value="TreeGrafter"/>
</dbReference>
<evidence type="ECO:0000256" key="4">
    <source>
        <dbReference type="ARBA" id="ARBA00022792"/>
    </source>
</evidence>
<keyword evidence="7" id="KW-0472">Membrane</keyword>
<keyword evidence="8" id="KW-0813">Transport</keyword>
<accession>A0A7S3VA10</accession>
<protein>
    <recommendedName>
        <fullName evidence="8">Mitochondrial import inner membrane translocase subunit TIM22</fullName>
    </recommendedName>
</protein>
<evidence type="ECO:0000256" key="5">
    <source>
        <dbReference type="ARBA" id="ARBA00022989"/>
    </source>
</evidence>
<dbReference type="PANTHER" id="PTHR14110:SF0">
    <property type="entry name" value="MITOCHONDRIAL IMPORT INNER MEMBRANE TRANSLOCASE SUBUNIT TIM22"/>
    <property type="match status" value="1"/>
</dbReference>
<dbReference type="GO" id="GO:0042721">
    <property type="term" value="C:TIM22 mitochondrial import inner membrane insertion complex"/>
    <property type="evidence" value="ECO:0007669"/>
    <property type="project" value="UniProtKB-UniRule"/>
</dbReference>
<evidence type="ECO:0000256" key="9">
    <source>
        <dbReference type="SAM" id="MobiDB-lite"/>
    </source>
</evidence>
<evidence type="ECO:0000313" key="10">
    <source>
        <dbReference type="EMBL" id="CAE0467352.1"/>
    </source>
</evidence>
<dbReference type="AlphaFoldDB" id="A0A7S3VA10"/>
<comment type="subunit">
    <text evidence="8">Component of the TIM22 complex.</text>
</comment>